<comment type="caution">
    <text evidence="1">The sequence shown here is derived from an EMBL/GenBank/DDBJ whole genome shotgun (WGS) entry which is preliminary data.</text>
</comment>
<evidence type="ECO:0000313" key="2">
    <source>
        <dbReference type="Proteomes" id="UP000574390"/>
    </source>
</evidence>
<reference evidence="1 2" key="1">
    <citation type="submission" date="2020-04" db="EMBL/GenBank/DDBJ databases">
        <title>Perkinsus olseni comparative genomics.</title>
        <authorList>
            <person name="Bogema D.R."/>
        </authorList>
    </citation>
    <scope>NUCLEOTIDE SEQUENCE [LARGE SCALE GENOMIC DNA]</scope>
    <source>
        <strain evidence="1">ATCC PRA-205</strain>
    </source>
</reference>
<protein>
    <submittedName>
        <fullName evidence="1">Uncharacterized protein</fullName>
    </submittedName>
</protein>
<accession>A0A7J6SSH4</accession>
<proteinExistence type="predicted"/>
<sequence>MSSLSTFMIKDDEGRVIVEQLIEEGRLQLARPAGDGDAKPAAESPTTPITIETSSAVAAAVFKLVKDGAVVLIDDNTRLRAESYQLRAVNTRLSMCITGVKRVINQL</sequence>
<dbReference type="EMBL" id="JABANM010012608">
    <property type="protein sequence ID" value="KAF4735697.1"/>
    <property type="molecule type" value="Genomic_DNA"/>
</dbReference>
<name>A0A7J6SSH4_PEROL</name>
<evidence type="ECO:0000313" key="1">
    <source>
        <dbReference type="EMBL" id="KAF4735697.1"/>
    </source>
</evidence>
<gene>
    <name evidence="1" type="ORF">FOZ62_021295</name>
</gene>
<dbReference type="AlphaFoldDB" id="A0A7J6SSH4"/>
<dbReference type="Proteomes" id="UP000574390">
    <property type="component" value="Unassembled WGS sequence"/>
</dbReference>
<organism evidence="1 2">
    <name type="scientific">Perkinsus olseni</name>
    <name type="common">Perkinsus atlanticus</name>
    <dbReference type="NCBI Taxonomy" id="32597"/>
    <lineage>
        <taxon>Eukaryota</taxon>
        <taxon>Sar</taxon>
        <taxon>Alveolata</taxon>
        <taxon>Perkinsozoa</taxon>
        <taxon>Perkinsea</taxon>
        <taxon>Perkinsida</taxon>
        <taxon>Perkinsidae</taxon>
        <taxon>Perkinsus</taxon>
    </lineage>
</organism>